<sequence length="34" mass="3626">MPANMRTAQRPVVSAKVLEPLNHATKTPASVPRG</sequence>
<dbReference type="AlphaFoldDB" id="A0A0E9TA92"/>
<dbReference type="EMBL" id="GBXM01057948">
    <property type="protein sequence ID" value="JAH50629.1"/>
    <property type="molecule type" value="Transcribed_RNA"/>
</dbReference>
<organism evidence="1">
    <name type="scientific">Anguilla anguilla</name>
    <name type="common">European freshwater eel</name>
    <name type="synonym">Muraena anguilla</name>
    <dbReference type="NCBI Taxonomy" id="7936"/>
    <lineage>
        <taxon>Eukaryota</taxon>
        <taxon>Metazoa</taxon>
        <taxon>Chordata</taxon>
        <taxon>Craniata</taxon>
        <taxon>Vertebrata</taxon>
        <taxon>Euteleostomi</taxon>
        <taxon>Actinopterygii</taxon>
        <taxon>Neopterygii</taxon>
        <taxon>Teleostei</taxon>
        <taxon>Anguilliformes</taxon>
        <taxon>Anguillidae</taxon>
        <taxon>Anguilla</taxon>
    </lineage>
</organism>
<evidence type="ECO:0000313" key="1">
    <source>
        <dbReference type="EMBL" id="JAH50629.1"/>
    </source>
</evidence>
<reference evidence="1" key="1">
    <citation type="submission" date="2014-11" db="EMBL/GenBank/DDBJ databases">
        <authorList>
            <person name="Amaro Gonzalez C."/>
        </authorList>
    </citation>
    <scope>NUCLEOTIDE SEQUENCE</scope>
</reference>
<name>A0A0E9TA92_ANGAN</name>
<protein>
    <submittedName>
        <fullName evidence="1">Uncharacterized protein</fullName>
    </submittedName>
</protein>
<proteinExistence type="predicted"/>
<reference evidence="1" key="2">
    <citation type="journal article" date="2015" name="Fish Shellfish Immunol.">
        <title>Early steps in the European eel (Anguilla anguilla)-Vibrio vulnificus interaction in the gills: Role of the RtxA13 toxin.</title>
        <authorList>
            <person name="Callol A."/>
            <person name="Pajuelo D."/>
            <person name="Ebbesson L."/>
            <person name="Teles M."/>
            <person name="MacKenzie S."/>
            <person name="Amaro C."/>
        </authorList>
    </citation>
    <scope>NUCLEOTIDE SEQUENCE</scope>
</reference>
<accession>A0A0E9TA92</accession>